<name>D5BBG0_ZUNPS</name>
<dbReference type="HOGENOM" id="CLU_1481443_0_0_10"/>
<evidence type="ECO:0000313" key="1">
    <source>
        <dbReference type="EMBL" id="ADF50394.1"/>
    </source>
</evidence>
<keyword evidence="2" id="KW-1185">Reference proteome</keyword>
<dbReference type="EMBL" id="CP001650">
    <property type="protein sequence ID" value="ADF50394.1"/>
    <property type="molecule type" value="Genomic_DNA"/>
</dbReference>
<dbReference type="Proteomes" id="UP000001654">
    <property type="component" value="Chromosome"/>
</dbReference>
<proteinExistence type="predicted"/>
<dbReference type="eggNOG" id="ENOG502ZQH8">
    <property type="taxonomic scope" value="Bacteria"/>
</dbReference>
<dbReference type="AlphaFoldDB" id="D5BBG0"/>
<accession>D5BBG0</accession>
<evidence type="ECO:0000313" key="2">
    <source>
        <dbReference type="Proteomes" id="UP000001654"/>
    </source>
</evidence>
<sequence length="182" mass="21440">MRQKFIISGLLFVIVACQVTTHSVPDIEGSRILENKDHFNYYLFQTKLQRPIAKSWFKKYLGLKRENDLINSEVILFPELEKEFLVSIIVKDDREEYTDVPIVEKIFDGILGIDDDDKPIKREEDEEEQTGPVKFFVNITISDRKGVDHISTSSLYSSRVRNYLQQLENHFFEYQKNYKALP</sequence>
<dbReference type="RefSeq" id="WP_013069547.1">
    <property type="nucleotide sequence ID" value="NC_014041.1"/>
</dbReference>
<dbReference type="KEGG" id="zpr:ZPR_0031"/>
<protein>
    <submittedName>
        <fullName evidence="1">Uncharacterized protein</fullName>
    </submittedName>
</protein>
<dbReference type="STRING" id="655815.ZPR_0031"/>
<dbReference type="OrthoDB" id="9836492at2"/>
<reference evidence="1 2" key="1">
    <citation type="journal article" date="2010" name="BMC Genomics">
        <title>The complete genome of Zunongwangia profunda SM-A87 reveals its adaptation to the deep-sea environment and ecological role in sedimentary organic nitrogen degradation.</title>
        <authorList>
            <person name="Qin Q.L."/>
            <person name="Zhang X.Y."/>
            <person name="Wang X.M."/>
            <person name="Liu G.M."/>
            <person name="Chen X.L."/>
            <person name="Xie B.B."/>
            <person name="Dang H.Y."/>
            <person name="Zhou B.C."/>
            <person name="Yu J."/>
            <person name="Zhang Y.Z."/>
        </authorList>
    </citation>
    <scope>NUCLEOTIDE SEQUENCE [LARGE SCALE GENOMIC DNA]</scope>
    <source>
        <strain evidence="2">DSM 18752 / CCTCC AB 206139 / SM-A87</strain>
    </source>
</reference>
<gene>
    <name evidence="1" type="ordered locus">ZPR_0031</name>
</gene>
<dbReference type="PROSITE" id="PS51257">
    <property type="entry name" value="PROKAR_LIPOPROTEIN"/>
    <property type="match status" value="1"/>
</dbReference>
<organism evidence="1 2">
    <name type="scientific">Zunongwangia profunda (strain DSM 18752 / CCTCC AB 206139 / SM-A87)</name>
    <name type="common">Wangia profunda</name>
    <dbReference type="NCBI Taxonomy" id="655815"/>
    <lineage>
        <taxon>Bacteria</taxon>
        <taxon>Pseudomonadati</taxon>
        <taxon>Bacteroidota</taxon>
        <taxon>Flavobacteriia</taxon>
        <taxon>Flavobacteriales</taxon>
        <taxon>Flavobacteriaceae</taxon>
        <taxon>Zunongwangia</taxon>
    </lineage>
</organism>